<gene>
    <name evidence="7" type="primary">LOC100901919</name>
</gene>
<keyword evidence="4" id="KW-1133">Transmembrane helix</keyword>
<dbReference type="KEGG" id="goe:100901919"/>
<evidence type="ECO:0000313" key="7">
    <source>
        <dbReference type="RefSeq" id="XP_028967157.1"/>
    </source>
</evidence>
<dbReference type="SMART" id="SM00409">
    <property type="entry name" value="IG"/>
    <property type="match status" value="5"/>
</dbReference>
<comment type="subcellular location">
    <subcellularLocation>
        <location evidence="1">Membrane</location>
        <topology evidence="1">Single-pass membrane protein</topology>
    </subcellularLocation>
</comment>
<dbReference type="GeneID" id="100901919"/>
<feature type="domain" description="Ig-like" evidence="5">
    <location>
        <begin position="119"/>
        <end position="215"/>
    </location>
</feature>
<keyword evidence="4" id="KW-0812">Transmembrane</keyword>
<dbReference type="InterPro" id="IPR003598">
    <property type="entry name" value="Ig_sub2"/>
</dbReference>
<reference evidence="7" key="1">
    <citation type="submission" date="2025-08" db="UniProtKB">
        <authorList>
            <consortium name="RefSeq"/>
        </authorList>
    </citation>
    <scope>IDENTIFICATION</scope>
</reference>
<name>A0AAJ7WHL9_9ACAR</name>
<evidence type="ECO:0000256" key="3">
    <source>
        <dbReference type="ARBA" id="ARBA00023157"/>
    </source>
</evidence>
<keyword evidence="3" id="KW-1015">Disulfide bond</keyword>
<dbReference type="PANTHER" id="PTHR23278">
    <property type="entry name" value="SIDESTEP PROTEIN"/>
    <property type="match status" value="1"/>
</dbReference>
<keyword evidence="6" id="KW-1185">Reference proteome</keyword>
<dbReference type="GO" id="GO:0016020">
    <property type="term" value="C:membrane"/>
    <property type="evidence" value="ECO:0007669"/>
    <property type="project" value="UniProtKB-SubCell"/>
</dbReference>
<feature type="transmembrane region" description="Helical" evidence="4">
    <location>
        <begin position="631"/>
        <end position="653"/>
    </location>
</feature>
<evidence type="ECO:0000256" key="4">
    <source>
        <dbReference type="SAM" id="Phobius"/>
    </source>
</evidence>
<accession>A0AAJ7WHL9</accession>
<proteinExistence type="predicted"/>
<feature type="domain" description="Ig-like" evidence="5">
    <location>
        <begin position="222"/>
        <end position="317"/>
    </location>
</feature>
<keyword evidence="2 4" id="KW-0472">Membrane</keyword>
<feature type="domain" description="Ig-like" evidence="5">
    <location>
        <begin position="322"/>
        <end position="414"/>
    </location>
</feature>
<evidence type="ECO:0000313" key="6">
    <source>
        <dbReference type="Proteomes" id="UP000694867"/>
    </source>
</evidence>
<dbReference type="SUPFAM" id="SSF48726">
    <property type="entry name" value="Immunoglobulin"/>
    <property type="match status" value="5"/>
</dbReference>
<evidence type="ECO:0000256" key="1">
    <source>
        <dbReference type="ARBA" id="ARBA00004167"/>
    </source>
</evidence>
<dbReference type="RefSeq" id="XP_028967157.1">
    <property type="nucleotide sequence ID" value="XM_029111324.1"/>
</dbReference>
<sequence>SASIIYTAVVRGKVALPCNIEPPAKDDEVVLVLWYKDETPAPIFTLDARKGNLDRAKQAALSELGSRAYFNMANRPAFLQLDPVQESDAGEYRCRVDFKKARSINTVINLRVIVPPGEPMIVDSDGKRLRGLVGPYNEGEPLKLTCQAEHGKPRPAVTWWKDYRLIDDSYVFDQDGAVVKNQLDLKALTRNDLLAVLVCQASNNNITVPTPSQITLDLNLKPLDVTIQPVERPLSANKEVELVCTSTGSRPPATLSWWRGNQQIKTTREEDSKGGLSTSTSILTFTPGIDDNNRILACRAENKAIPGSALEQAWKLDVHYAPQSSLQLGGSLKLDEIQEGKDVYLDCKVQSNPYTNDVGWLFNGEELSSNQTSGVIVSSQSLVLQRVTRAHRGKYACHATNKEGKGISSEFNLRIKFAPVCKDPQRFVYGVSKHESVAIHCQVDSDPEQVSFRWAFNTSDGKLKEITEGFTTSSGGKSTLVYRPLSDEDYGQLLCWATNSVGIQRHPCPYTIITAGPPDAVQNCTQVNATEDGMAIECAEGLWDGGLSNPVFVAEVYEAEGSGRGPVANVTTHGLPLFVIKGIPGGQSFRVVITASNAKGRSPQFIVMAQTPRPAEKYTADGAAMLAFRPLVGIIVGVAIALIITTVGLIVALRCRRTGLNKHKPATQTSEKDNVMSSGTCPDEKPLAVLLKKDPMISETLDLECKGPDIIPIRGSSNKGLQGNCYYVNLERGALPVERYSTILPGRSSVDAALHSSQLTQDMICGPSNPGLNADYSELVFARSIVALPPPGQPDPLPVVTSAQTAPIGGTLGRRGKLPPTEFARIDFHRTLRPVPGQHLLAAEDHSAYPIVGDIDPSMAIESNNGIESTV</sequence>
<dbReference type="InterPro" id="IPR007110">
    <property type="entry name" value="Ig-like_dom"/>
</dbReference>
<dbReference type="InterPro" id="IPR013783">
    <property type="entry name" value="Ig-like_fold"/>
</dbReference>
<dbReference type="PANTHER" id="PTHR23278:SF19">
    <property type="entry name" value="OBSCURIN"/>
    <property type="match status" value="1"/>
</dbReference>
<dbReference type="InterPro" id="IPR036179">
    <property type="entry name" value="Ig-like_dom_sf"/>
</dbReference>
<feature type="non-terminal residue" evidence="7">
    <location>
        <position position="1"/>
    </location>
</feature>
<dbReference type="AlphaFoldDB" id="A0AAJ7WHL9"/>
<evidence type="ECO:0000259" key="5">
    <source>
        <dbReference type="PROSITE" id="PS50835"/>
    </source>
</evidence>
<dbReference type="InterPro" id="IPR013162">
    <property type="entry name" value="CD80_C2-set"/>
</dbReference>
<feature type="domain" description="Ig-like" evidence="5">
    <location>
        <begin position="1"/>
        <end position="105"/>
    </location>
</feature>
<dbReference type="Proteomes" id="UP000694867">
    <property type="component" value="Unplaced"/>
</dbReference>
<protein>
    <submittedName>
        <fullName evidence="7">Nephrin</fullName>
    </submittedName>
</protein>
<organism evidence="6 7">
    <name type="scientific">Galendromus occidentalis</name>
    <name type="common">western predatory mite</name>
    <dbReference type="NCBI Taxonomy" id="34638"/>
    <lineage>
        <taxon>Eukaryota</taxon>
        <taxon>Metazoa</taxon>
        <taxon>Ecdysozoa</taxon>
        <taxon>Arthropoda</taxon>
        <taxon>Chelicerata</taxon>
        <taxon>Arachnida</taxon>
        <taxon>Acari</taxon>
        <taxon>Parasitiformes</taxon>
        <taxon>Mesostigmata</taxon>
        <taxon>Gamasina</taxon>
        <taxon>Phytoseioidea</taxon>
        <taxon>Phytoseiidae</taxon>
        <taxon>Typhlodrominae</taxon>
        <taxon>Galendromus</taxon>
    </lineage>
</organism>
<dbReference type="SMART" id="SM00408">
    <property type="entry name" value="IGc2"/>
    <property type="match status" value="4"/>
</dbReference>
<dbReference type="Pfam" id="PF13927">
    <property type="entry name" value="Ig_3"/>
    <property type="match status" value="1"/>
</dbReference>
<dbReference type="PROSITE" id="PS50835">
    <property type="entry name" value="IG_LIKE"/>
    <property type="match status" value="5"/>
</dbReference>
<feature type="domain" description="Ig-like" evidence="5">
    <location>
        <begin position="424"/>
        <end position="500"/>
    </location>
</feature>
<dbReference type="Pfam" id="PF08205">
    <property type="entry name" value="C2-set_2"/>
    <property type="match status" value="1"/>
</dbReference>
<dbReference type="InterPro" id="IPR003599">
    <property type="entry name" value="Ig_sub"/>
</dbReference>
<dbReference type="Gene3D" id="2.60.40.10">
    <property type="entry name" value="Immunoglobulins"/>
    <property type="match status" value="5"/>
</dbReference>
<evidence type="ECO:0000256" key="2">
    <source>
        <dbReference type="ARBA" id="ARBA00023136"/>
    </source>
</evidence>